<comment type="caution">
    <text evidence="3">The sequence shown here is derived from an EMBL/GenBank/DDBJ whole genome shotgun (WGS) entry which is preliminary data.</text>
</comment>
<feature type="domain" description="ARB-07466-like C-terminal" evidence="2">
    <location>
        <begin position="115"/>
        <end position="228"/>
    </location>
</feature>
<protein>
    <recommendedName>
        <fullName evidence="2">ARB-07466-like C-terminal domain-containing protein</fullName>
    </recommendedName>
</protein>
<dbReference type="InterPro" id="IPR058593">
    <property type="entry name" value="ARB_07466-like_C"/>
</dbReference>
<evidence type="ECO:0000313" key="3">
    <source>
        <dbReference type="EMBL" id="KAH7163418.1"/>
    </source>
</evidence>
<dbReference type="AlphaFoldDB" id="A0A9P9JF83"/>
<evidence type="ECO:0000256" key="1">
    <source>
        <dbReference type="SAM" id="SignalP"/>
    </source>
</evidence>
<proteinExistence type="predicted"/>
<gene>
    <name evidence="3" type="ORF">B0J13DRAFT_464919</name>
</gene>
<accession>A0A9P9JF83</accession>
<keyword evidence="4" id="KW-1185">Reference proteome</keyword>
<evidence type="ECO:0000259" key="2">
    <source>
        <dbReference type="Pfam" id="PF26571"/>
    </source>
</evidence>
<keyword evidence="1" id="KW-0732">Signal</keyword>
<evidence type="ECO:0000313" key="4">
    <source>
        <dbReference type="Proteomes" id="UP000717696"/>
    </source>
</evidence>
<feature type="signal peptide" evidence="1">
    <location>
        <begin position="1"/>
        <end position="18"/>
    </location>
</feature>
<sequence length="236" mass="25157">MRFSITSLLSLLALTAHAAVNEPCYGKNGYAGVCVTTATCSKAGGTTISGACPKDPANVKCCSKPACAGGNCRWISDCAGTSRSNQCPGPSQFKCCSSSARGFGGYKVPKVPSVGACKAAAVKGAQKVVAAWPGRVREIGCYRPNCSCAKSDHCCGKAIDFMISDAGGKATISGQDIAEWVMNHRAALNVKYVIWGQRIWTYSVDRTAKSWTKWRGMEDRDSLTDNHWDHVHVSFN</sequence>
<dbReference type="EMBL" id="JAGMUU010000001">
    <property type="protein sequence ID" value="KAH7163418.1"/>
    <property type="molecule type" value="Genomic_DNA"/>
</dbReference>
<name>A0A9P9JF83_9HYPO</name>
<reference evidence="3" key="1">
    <citation type="journal article" date="2021" name="Nat. Commun.">
        <title>Genetic determinants of endophytism in the Arabidopsis root mycobiome.</title>
        <authorList>
            <person name="Mesny F."/>
            <person name="Miyauchi S."/>
            <person name="Thiergart T."/>
            <person name="Pickel B."/>
            <person name="Atanasova L."/>
            <person name="Karlsson M."/>
            <person name="Huettel B."/>
            <person name="Barry K.W."/>
            <person name="Haridas S."/>
            <person name="Chen C."/>
            <person name="Bauer D."/>
            <person name="Andreopoulos W."/>
            <person name="Pangilinan J."/>
            <person name="LaButti K."/>
            <person name="Riley R."/>
            <person name="Lipzen A."/>
            <person name="Clum A."/>
            <person name="Drula E."/>
            <person name="Henrissat B."/>
            <person name="Kohler A."/>
            <person name="Grigoriev I.V."/>
            <person name="Martin F.M."/>
            <person name="Hacquard S."/>
        </authorList>
    </citation>
    <scope>NUCLEOTIDE SEQUENCE</scope>
    <source>
        <strain evidence="3">MPI-CAGE-AT-0021</strain>
    </source>
</reference>
<feature type="chain" id="PRO_5040453289" description="ARB-07466-like C-terminal domain-containing protein" evidence="1">
    <location>
        <begin position="19"/>
        <end position="236"/>
    </location>
</feature>
<dbReference type="OrthoDB" id="2251794at2759"/>
<dbReference type="Pfam" id="PF26571">
    <property type="entry name" value="VldE"/>
    <property type="match status" value="1"/>
</dbReference>
<organism evidence="3 4">
    <name type="scientific">Dactylonectria estremocensis</name>
    <dbReference type="NCBI Taxonomy" id="1079267"/>
    <lineage>
        <taxon>Eukaryota</taxon>
        <taxon>Fungi</taxon>
        <taxon>Dikarya</taxon>
        <taxon>Ascomycota</taxon>
        <taxon>Pezizomycotina</taxon>
        <taxon>Sordariomycetes</taxon>
        <taxon>Hypocreomycetidae</taxon>
        <taxon>Hypocreales</taxon>
        <taxon>Nectriaceae</taxon>
        <taxon>Dactylonectria</taxon>
    </lineage>
</organism>
<dbReference type="Proteomes" id="UP000717696">
    <property type="component" value="Unassembled WGS sequence"/>
</dbReference>